<proteinExistence type="predicted"/>
<evidence type="ECO:0000313" key="2">
    <source>
        <dbReference type="Proteomes" id="UP001327560"/>
    </source>
</evidence>
<reference evidence="1 2" key="1">
    <citation type="submission" date="2023-10" db="EMBL/GenBank/DDBJ databases">
        <title>Chromosome-scale genome assembly provides insights into flower coloration mechanisms of Canna indica.</title>
        <authorList>
            <person name="Li C."/>
        </authorList>
    </citation>
    <scope>NUCLEOTIDE SEQUENCE [LARGE SCALE GENOMIC DNA]</scope>
    <source>
        <tissue evidence="1">Flower</tissue>
    </source>
</reference>
<evidence type="ECO:0000313" key="1">
    <source>
        <dbReference type="EMBL" id="WOL11360.1"/>
    </source>
</evidence>
<dbReference type="InterPro" id="IPR036397">
    <property type="entry name" value="RNaseH_sf"/>
</dbReference>
<sequence length="172" mass="19583">MNLKHLKLFSDCKSAINILKGFVKPPWYVKDLVNDIPLLSSSLDIEDWGHLRRQNNARAHHLAKSGLNDAVTILEDPKKWSSSVTHHPSIFDVKSFVNLLLCSSDVNRSSNELLSMNDSKIAQDLMYNKNWDALPNGYKKVLRYLKEYDGIWEVGEKCTIIDPLSSSPNCRV</sequence>
<gene>
    <name evidence="1" type="ORF">Cni_G20122</name>
</gene>
<dbReference type="AlphaFoldDB" id="A0AAQ3KNH2"/>
<dbReference type="Gene3D" id="3.30.420.10">
    <property type="entry name" value="Ribonuclease H-like superfamily/Ribonuclease H"/>
    <property type="match status" value="1"/>
</dbReference>
<dbReference type="GO" id="GO:0003676">
    <property type="term" value="F:nucleic acid binding"/>
    <property type="evidence" value="ECO:0007669"/>
    <property type="project" value="InterPro"/>
</dbReference>
<protein>
    <submittedName>
        <fullName evidence="1">Uncharacterized protein</fullName>
    </submittedName>
</protein>
<name>A0AAQ3KNH2_9LILI</name>
<organism evidence="1 2">
    <name type="scientific">Canna indica</name>
    <name type="common">Indian-shot</name>
    <dbReference type="NCBI Taxonomy" id="4628"/>
    <lineage>
        <taxon>Eukaryota</taxon>
        <taxon>Viridiplantae</taxon>
        <taxon>Streptophyta</taxon>
        <taxon>Embryophyta</taxon>
        <taxon>Tracheophyta</taxon>
        <taxon>Spermatophyta</taxon>
        <taxon>Magnoliopsida</taxon>
        <taxon>Liliopsida</taxon>
        <taxon>Zingiberales</taxon>
        <taxon>Cannaceae</taxon>
        <taxon>Canna</taxon>
    </lineage>
</organism>
<dbReference type="EMBL" id="CP136895">
    <property type="protein sequence ID" value="WOL11360.1"/>
    <property type="molecule type" value="Genomic_DNA"/>
</dbReference>
<dbReference type="Proteomes" id="UP001327560">
    <property type="component" value="Chromosome 6"/>
</dbReference>
<keyword evidence="2" id="KW-1185">Reference proteome</keyword>
<accession>A0AAQ3KNH2</accession>